<dbReference type="GO" id="GO:0033971">
    <property type="term" value="F:hydroxyisourate hydrolase activity"/>
    <property type="evidence" value="ECO:0007669"/>
    <property type="project" value="UniProtKB-EC"/>
</dbReference>
<comment type="similarity">
    <text evidence="3 8">Belongs to the transthyretin family. 5-hydroxyisourate hydrolase subfamily.</text>
</comment>
<reference evidence="10 11" key="1">
    <citation type="submission" date="2020-05" db="EMBL/GenBank/DDBJ databases">
        <title>Complete genome sequencing of Campylobacter and Arcobacter type strains.</title>
        <authorList>
            <person name="Miller W.G."/>
            <person name="Yee E."/>
        </authorList>
    </citation>
    <scope>NUCLEOTIDE SEQUENCE [LARGE SCALE GENOMIC DNA]</scope>
    <source>
        <strain evidence="10 11">LMG 25694</strain>
    </source>
</reference>
<dbReference type="SUPFAM" id="SSF49472">
    <property type="entry name" value="Transthyretin (synonym: prealbumin)"/>
    <property type="match status" value="1"/>
</dbReference>
<dbReference type="Proteomes" id="UP000503313">
    <property type="component" value="Chromosome"/>
</dbReference>
<feature type="binding site" evidence="7">
    <location>
        <position position="7"/>
    </location>
    <ligand>
        <name>substrate</name>
    </ligand>
</feature>
<evidence type="ECO:0000256" key="6">
    <source>
        <dbReference type="ARBA" id="ARBA00022801"/>
    </source>
</evidence>
<dbReference type="InterPro" id="IPR023416">
    <property type="entry name" value="Transthyretin/HIU_hydrolase_d"/>
</dbReference>
<evidence type="ECO:0000256" key="5">
    <source>
        <dbReference type="ARBA" id="ARBA00022631"/>
    </source>
</evidence>
<dbReference type="PROSITE" id="PS00768">
    <property type="entry name" value="TRANSTHYRETIN_1"/>
    <property type="match status" value="1"/>
</dbReference>
<dbReference type="RefSeq" id="WP_129012027.1">
    <property type="nucleotide sequence ID" value="NZ_CP053835.1"/>
</dbReference>
<dbReference type="PRINTS" id="PR00189">
    <property type="entry name" value="TRNSTHYRETIN"/>
</dbReference>
<feature type="domain" description="Transthyretin/hydroxyisourate hydrolase" evidence="9">
    <location>
        <begin position="4"/>
        <end position="113"/>
    </location>
</feature>
<feature type="binding site" evidence="7">
    <location>
        <position position="45"/>
    </location>
    <ligand>
        <name>substrate</name>
    </ligand>
</feature>
<keyword evidence="6 8" id="KW-0378">Hydrolase</keyword>
<dbReference type="InterPro" id="IPR014306">
    <property type="entry name" value="Hydroxyisourate_hydrolase"/>
</dbReference>
<evidence type="ECO:0000259" key="9">
    <source>
        <dbReference type="Pfam" id="PF00576"/>
    </source>
</evidence>
<dbReference type="PROSITE" id="PS00769">
    <property type="entry name" value="TRANSTHYRETIN_2"/>
    <property type="match status" value="1"/>
</dbReference>
<dbReference type="NCBIfam" id="TIGR02962">
    <property type="entry name" value="hdxy_isourate"/>
    <property type="match status" value="1"/>
</dbReference>
<name>A0AAE7E6I5_9BACT</name>
<dbReference type="InterPro" id="IPR000895">
    <property type="entry name" value="Transthyretin/HIU_hydrolase"/>
</dbReference>
<evidence type="ECO:0000256" key="1">
    <source>
        <dbReference type="ARBA" id="ARBA00001043"/>
    </source>
</evidence>
<dbReference type="GO" id="GO:0006144">
    <property type="term" value="P:purine nucleobase metabolic process"/>
    <property type="evidence" value="ECO:0007669"/>
    <property type="project" value="UniProtKB-KW"/>
</dbReference>
<protein>
    <recommendedName>
        <fullName evidence="8">5-hydroxyisourate hydrolase</fullName>
        <shortName evidence="8">HIU hydrolase</shortName>
        <shortName evidence="8">HIUHase</shortName>
        <ecNumber evidence="8">3.5.2.17</ecNumber>
    </recommendedName>
</protein>
<dbReference type="Pfam" id="PF00576">
    <property type="entry name" value="Transthyretin"/>
    <property type="match status" value="1"/>
</dbReference>
<evidence type="ECO:0000256" key="2">
    <source>
        <dbReference type="ARBA" id="ARBA00002704"/>
    </source>
</evidence>
<dbReference type="PANTHER" id="PTHR10395:SF7">
    <property type="entry name" value="5-HYDROXYISOURATE HYDROLASE"/>
    <property type="match status" value="1"/>
</dbReference>
<evidence type="ECO:0000256" key="8">
    <source>
        <dbReference type="RuleBase" id="RU361270"/>
    </source>
</evidence>
<comment type="subunit">
    <text evidence="4 8">Homotetramer.</text>
</comment>
<accession>A0AAE7E6I5</accession>
<dbReference type="InterPro" id="IPR023418">
    <property type="entry name" value="Thyroxine_BS"/>
</dbReference>
<dbReference type="CDD" id="cd05822">
    <property type="entry name" value="TLP_HIUase"/>
    <property type="match status" value="1"/>
</dbReference>
<evidence type="ECO:0000256" key="4">
    <source>
        <dbReference type="ARBA" id="ARBA00011881"/>
    </source>
</evidence>
<organism evidence="10 11">
    <name type="scientific">Arcobacter defluvii</name>
    <dbReference type="NCBI Taxonomy" id="873191"/>
    <lineage>
        <taxon>Bacteria</taxon>
        <taxon>Pseudomonadati</taxon>
        <taxon>Campylobacterota</taxon>
        <taxon>Epsilonproteobacteria</taxon>
        <taxon>Campylobacterales</taxon>
        <taxon>Arcobacteraceae</taxon>
        <taxon>Arcobacter</taxon>
    </lineage>
</organism>
<gene>
    <name evidence="10" type="primary">pucM</name>
    <name evidence="10" type="ORF">ADFLV_0975</name>
</gene>
<dbReference type="PANTHER" id="PTHR10395">
    <property type="entry name" value="URICASE AND TRANSTHYRETIN-RELATED"/>
    <property type="match status" value="1"/>
</dbReference>
<dbReference type="Gene3D" id="2.60.40.180">
    <property type="entry name" value="Transthyretin/hydroxyisourate hydrolase domain"/>
    <property type="match status" value="1"/>
</dbReference>
<feature type="binding site" evidence="7">
    <location>
        <position position="111"/>
    </location>
    <ligand>
        <name>substrate</name>
    </ligand>
</feature>
<evidence type="ECO:0000256" key="7">
    <source>
        <dbReference type="PIRSR" id="PIRSR600895-51"/>
    </source>
</evidence>
<dbReference type="AlphaFoldDB" id="A0AAE7E6I5"/>
<evidence type="ECO:0000313" key="10">
    <source>
        <dbReference type="EMBL" id="QKF77016.1"/>
    </source>
</evidence>
<dbReference type="InterPro" id="IPR036817">
    <property type="entry name" value="Transthyretin/HIU_hydrolase_sf"/>
</dbReference>
<comment type="function">
    <text evidence="2">Catalyzes the hydrolysis of 5-hydroxyisourate (HIU) to 2-oxo-4-hydroxy-4-carboxy-5-ureidoimidazoline (OHCU).</text>
</comment>
<proteinExistence type="inferred from homology"/>
<dbReference type="EMBL" id="CP053835">
    <property type="protein sequence ID" value="QKF77016.1"/>
    <property type="molecule type" value="Genomic_DNA"/>
</dbReference>
<sequence>MGKLSTHILDTTIGKPASDLEIKLYKKVENNYELIKTVFSNNDGRCDEALLEKENLQKGGYELIFDVETYFNKQGIKTEFLKDVVIRFYIEDVAQNYHVPLLITPYSYSTYKGS</sequence>
<dbReference type="InterPro" id="IPR023419">
    <property type="entry name" value="Transthyretin_CS"/>
</dbReference>
<keyword evidence="11" id="KW-1185">Reference proteome</keyword>
<evidence type="ECO:0000256" key="3">
    <source>
        <dbReference type="ARBA" id="ARBA00009850"/>
    </source>
</evidence>
<evidence type="ECO:0000313" key="11">
    <source>
        <dbReference type="Proteomes" id="UP000503313"/>
    </source>
</evidence>
<comment type="catalytic activity">
    <reaction evidence="1 8">
        <text>5-hydroxyisourate + H2O = 5-hydroxy-2-oxo-4-ureido-2,5-dihydro-1H-imidazole-5-carboxylate + H(+)</text>
        <dbReference type="Rhea" id="RHEA:23736"/>
        <dbReference type="ChEBI" id="CHEBI:15377"/>
        <dbReference type="ChEBI" id="CHEBI:15378"/>
        <dbReference type="ChEBI" id="CHEBI:18072"/>
        <dbReference type="ChEBI" id="CHEBI:58639"/>
        <dbReference type="EC" id="3.5.2.17"/>
    </reaction>
</comment>
<keyword evidence="5 8" id="KW-0659">Purine metabolism</keyword>
<dbReference type="KEGG" id="adz:ADFLV_0975"/>
<dbReference type="EC" id="3.5.2.17" evidence="8"/>